<proteinExistence type="predicted"/>
<evidence type="ECO:0000313" key="1">
    <source>
        <dbReference type="EMBL" id="JAH81063.1"/>
    </source>
</evidence>
<dbReference type="EMBL" id="GBXM01027514">
    <property type="protein sequence ID" value="JAH81063.1"/>
    <property type="molecule type" value="Transcribed_RNA"/>
</dbReference>
<reference evidence="1" key="2">
    <citation type="journal article" date="2015" name="Fish Shellfish Immunol.">
        <title>Early steps in the European eel (Anguilla anguilla)-Vibrio vulnificus interaction in the gills: Role of the RtxA13 toxin.</title>
        <authorList>
            <person name="Callol A."/>
            <person name="Pajuelo D."/>
            <person name="Ebbesson L."/>
            <person name="Teles M."/>
            <person name="MacKenzie S."/>
            <person name="Amaro C."/>
        </authorList>
    </citation>
    <scope>NUCLEOTIDE SEQUENCE</scope>
</reference>
<reference evidence="1" key="1">
    <citation type="submission" date="2014-11" db="EMBL/GenBank/DDBJ databases">
        <authorList>
            <person name="Amaro Gonzalez C."/>
        </authorList>
    </citation>
    <scope>NUCLEOTIDE SEQUENCE</scope>
</reference>
<protein>
    <submittedName>
        <fullName evidence="1">Uncharacterized protein</fullName>
    </submittedName>
</protein>
<organism evidence="1">
    <name type="scientific">Anguilla anguilla</name>
    <name type="common">European freshwater eel</name>
    <name type="synonym">Muraena anguilla</name>
    <dbReference type="NCBI Taxonomy" id="7936"/>
    <lineage>
        <taxon>Eukaryota</taxon>
        <taxon>Metazoa</taxon>
        <taxon>Chordata</taxon>
        <taxon>Craniata</taxon>
        <taxon>Vertebrata</taxon>
        <taxon>Euteleostomi</taxon>
        <taxon>Actinopterygii</taxon>
        <taxon>Neopterygii</taxon>
        <taxon>Teleostei</taxon>
        <taxon>Anguilliformes</taxon>
        <taxon>Anguillidae</taxon>
        <taxon>Anguilla</taxon>
    </lineage>
</organism>
<accession>A0A0E9VUV8</accession>
<dbReference type="AlphaFoldDB" id="A0A0E9VUV8"/>
<sequence length="47" mass="5411">MKSKITSSHKGRVPVLLTQVFHQKSSPFRVRPYIHRSVSCKATIFKV</sequence>
<name>A0A0E9VUV8_ANGAN</name>